<gene>
    <name evidence="3" type="ORF">QTN89_04070</name>
</gene>
<dbReference type="NCBIfam" id="TIGR02595">
    <property type="entry name" value="PEP_CTERM"/>
    <property type="match status" value="1"/>
</dbReference>
<accession>A0ABT7PEE5</accession>
<feature type="domain" description="Ice-binding protein C-terminal" evidence="2">
    <location>
        <begin position="197"/>
        <end position="219"/>
    </location>
</feature>
<dbReference type="Proteomes" id="UP001239462">
    <property type="component" value="Unassembled WGS sequence"/>
</dbReference>
<proteinExistence type="predicted"/>
<organism evidence="3 4">
    <name type="scientific">Roseiconus lacunae</name>
    <dbReference type="NCBI Taxonomy" id="2605694"/>
    <lineage>
        <taxon>Bacteria</taxon>
        <taxon>Pseudomonadati</taxon>
        <taxon>Planctomycetota</taxon>
        <taxon>Planctomycetia</taxon>
        <taxon>Pirellulales</taxon>
        <taxon>Pirellulaceae</taxon>
        <taxon>Roseiconus</taxon>
    </lineage>
</organism>
<dbReference type="InterPro" id="IPR013424">
    <property type="entry name" value="Ice-binding_C"/>
</dbReference>
<feature type="chain" id="PRO_5046076789" evidence="1">
    <location>
        <begin position="27"/>
        <end position="221"/>
    </location>
</feature>
<comment type="caution">
    <text evidence="3">The sequence shown here is derived from an EMBL/GenBank/DDBJ whole genome shotgun (WGS) entry which is preliminary data.</text>
</comment>
<dbReference type="EMBL" id="JASZZN010000002">
    <property type="protein sequence ID" value="MDM4014596.1"/>
    <property type="molecule type" value="Genomic_DNA"/>
</dbReference>
<sequence length="221" mass="23127">MTNVVLRIAGVAAACLIGLVAERASADVILSVNSGSMQAGGALSLDVVVSDTSPTEGIAEMALVLEITPLTDVGDSSLNFVNPQSEAYLEEADYVFFDNSDVVLNPGDPVATVGPFGQVVEFFDLTFDFNNELASPGKVLATIQLEHLLGGESIANVIGDEFEIAVNTDFTEFFNAAGDPVFVDLAGTTSGMVTITAIPEPSTLGLLAIATTGFVLRRRRH</sequence>
<evidence type="ECO:0000256" key="1">
    <source>
        <dbReference type="SAM" id="SignalP"/>
    </source>
</evidence>
<keyword evidence="1" id="KW-0732">Signal</keyword>
<reference evidence="3 4" key="1">
    <citation type="submission" date="2023-06" db="EMBL/GenBank/DDBJ databases">
        <title>Roseiconus lacunae JC819 isolated from Gulf of Mannar region, Tamil Nadu.</title>
        <authorList>
            <person name="Pk S."/>
            <person name="Ch S."/>
            <person name="Ch V.R."/>
        </authorList>
    </citation>
    <scope>NUCLEOTIDE SEQUENCE [LARGE SCALE GENOMIC DNA]</scope>
    <source>
        <strain evidence="3 4">JC819</strain>
    </source>
</reference>
<dbReference type="Pfam" id="PF07589">
    <property type="entry name" value="PEP-CTERM"/>
    <property type="match status" value="1"/>
</dbReference>
<evidence type="ECO:0000313" key="3">
    <source>
        <dbReference type="EMBL" id="MDM4014596.1"/>
    </source>
</evidence>
<dbReference type="RefSeq" id="WP_149498613.1">
    <property type="nucleotide sequence ID" value="NZ_CP141221.1"/>
</dbReference>
<keyword evidence="4" id="KW-1185">Reference proteome</keyword>
<name>A0ABT7PEE5_9BACT</name>
<evidence type="ECO:0000259" key="2">
    <source>
        <dbReference type="Pfam" id="PF07589"/>
    </source>
</evidence>
<feature type="signal peptide" evidence="1">
    <location>
        <begin position="1"/>
        <end position="26"/>
    </location>
</feature>
<protein>
    <submittedName>
        <fullName evidence="3">PEP-CTERM sorting domain-containing protein</fullName>
    </submittedName>
</protein>
<evidence type="ECO:0000313" key="4">
    <source>
        <dbReference type="Proteomes" id="UP001239462"/>
    </source>
</evidence>